<dbReference type="Pfam" id="PF00664">
    <property type="entry name" value="ABC_membrane"/>
    <property type="match status" value="2"/>
</dbReference>
<dbReference type="FunFam" id="1.20.1560.10:FF:000003">
    <property type="entry name" value="ABC transporter C family member 10"/>
    <property type="match status" value="1"/>
</dbReference>
<dbReference type="FunFam" id="3.40.50.300:FF:000169">
    <property type="entry name" value="ABC transporter C family member 3"/>
    <property type="match status" value="1"/>
</dbReference>
<feature type="transmembrane region" description="Helical" evidence="11">
    <location>
        <begin position="220"/>
        <end position="246"/>
    </location>
</feature>
<dbReference type="InterPro" id="IPR044746">
    <property type="entry name" value="ABCC_6TM_D1"/>
</dbReference>
<dbReference type="SMART" id="SM00382">
    <property type="entry name" value="AAA"/>
    <property type="match status" value="2"/>
</dbReference>
<evidence type="ECO:0000256" key="5">
    <source>
        <dbReference type="ARBA" id="ARBA00022737"/>
    </source>
</evidence>
<dbReference type="SUPFAM" id="SSF90123">
    <property type="entry name" value="ABC transporter transmembrane region"/>
    <property type="match status" value="2"/>
</dbReference>
<reference evidence="14" key="1">
    <citation type="submission" date="2022-04" db="EMBL/GenBank/DDBJ databases">
        <title>A functionally conserved STORR gene fusion in Papaver species that diverged 16.8 million years ago.</title>
        <authorList>
            <person name="Catania T."/>
        </authorList>
    </citation>
    <scope>NUCLEOTIDE SEQUENCE</scope>
    <source>
        <strain evidence="14">S-188037</strain>
    </source>
</reference>
<evidence type="ECO:0000256" key="11">
    <source>
        <dbReference type="SAM" id="Phobius"/>
    </source>
</evidence>
<evidence type="ECO:0000256" key="9">
    <source>
        <dbReference type="ARBA" id="ARBA00022989"/>
    </source>
</evidence>
<keyword evidence="10 11" id="KW-0472">Membrane</keyword>
<sequence length="1253" mass="139020">MNETHENEMITPFANAGLLSRMYFWWLNPLMKKAKKKMKLEDDDIPMLPKDDRAETCYLLFMDQFKKQKQQTKPSILRAIASCYWKEILISGFFALLKVLTLSTGPLFVGALIKVTEGKGTFKHEGLVLVIALFLIKLLESLSMRQWYFQSGLMGVRLKSLLSAAIYRKQLRLSNAAKSRHSAGQIINYVTVDAHRVGEFSNRLHQTWTTVLQTCLGLLILVRTVGIATLAALFIIVLTVLCNGPLAKLQLRFQKKLASAQDRRLKAMTEAVLNMKVLKLYAWETHFKTVIERLRRVEYKWLSAVQLRKAYNGFFFWSAPVLVSSATFGACYILQVPLSAVTVFTFIATLRIIQTPIRSIPQVIGAVIHAKIALQRIAKFLAEPELLSGDISHASKEKPQNNHAVQVKSATFSWEENPSKPTLTSINLEVKPGEKVAICGEVGAGKSTLLAAVLGEVPKVQGSIQVDGKLTYVSQTAWIRSGSIQQNILFGRTMDELKYQETLEKCSLVKDLEMLPYGDLTEIGERGINLSGGQKQRIQLARALYQDADIYLLDDPFSAVDALTSTSLFNEYVMGALSDKTVLLVTHQVDFLPAFDSVLLMSHGKIQHAAAFDVLMSCSQEFSDLVNAHKDTVKYEFSQELPAAMVKTCIPLAKETVSVENQLIKQEERESGNSCLNLKPYIQYLNQGKGLFYFSLATVSQLMFVASQILQNSWMAANVQNPQISKLRLIEVYLLIGFSSIFWLLVRALSTVALGIHSSKSLFSKLLKSLFHAPVAFYESTPLGRILSRVSSDSSTVDLDVPFSLVLAIASTLNTYTSLGVMAVITWQVLFVTVPMVCLRYYSASANELVRINGTTKSSVANQLGESIAGAMTIRAFDEEDRFFAESLSLIDKNASPSFHIFSTNLWLLQRLETLSATVLSCSALVMVLLPQGTFSSGFVGMALSYGLSLSMSLSSSVKNQCTLANDIISVERLNQYVNIPSEASQIIKGNRPKPDWPTAGRVEIRDLKIRYRADTPLVLQGITCTFEEGHKVGIVGRTGSGKTTLIGALFRLVEPVGGQIIIDGVDISTIGLHDLRSRLGIIPQEPTLFSGNVRYNLDPLDQYTDHEIWEVVGKCQLVEAVQNKGKGLESLVAQDGANWSMGQRQLFCLGRALLRKSQILVLDEATASIDNATDCILQKIIRTEFAKCTVITVAHRIPTVMDSTLVLAISDGKIVEYDEPLKLMKEEGSLFGQLVKEYWSHSHSSVYETNSS</sequence>
<dbReference type="GO" id="GO:0140359">
    <property type="term" value="F:ABC-type transporter activity"/>
    <property type="evidence" value="ECO:0007669"/>
    <property type="project" value="InterPro"/>
</dbReference>
<dbReference type="FunFam" id="3.40.50.300:FF:000508">
    <property type="entry name" value="ABC transporter C family member 5"/>
    <property type="match status" value="1"/>
</dbReference>
<keyword evidence="3" id="KW-0813">Transport</keyword>
<dbReference type="PROSITE" id="PS00211">
    <property type="entry name" value="ABC_TRANSPORTER_1"/>
    <property type="match status" value="1"/>
</dbReference>
<feature type="transmembrane region" description="Helical" evidence="11">
    <location>
        <begin position="12"/>
        <end position="31"/>
    </location>
</feature>
<dbReference type="InterPro" id="IPR044726">
    <property type="entry name" value="ABCC_6TM_D2"/>
</dbReference>
<dbReference type="InterPro" id="IPR036640">
    <property type="entry name" value="ABC1_TM_sf"/>
</dbReference>
<dbReference type="SUPFAM" id="SSF52540">
    <property type="entry name" value="P-loop containing nucleoside triphosphate hydrolases"/>
    <property type="match status" value="2"/>
</dbReference>
<dbReference type="InterPro" id="IPR027417">
    <property type="entry name" value="P-loop_NTPase"/>
</dbReference>
<evidence type="ECO:0000256" key="4">
    <source>
        <dbReference type="ARBA" id="ARBA00022692"/>
    </source>
</evidence>
<feature type="transmembrane region" description="Helical" evidence="11">
    <location>
        <begin position="121"/>
        <end position="140"/>
    </location>
</feature>
<gene>
    <name evidence="14" type="ORF">MKW98_004023</name>
</gene>
<dbReference type="GO" id="GO:0005524">
    <property type="term" value="F:ATP binding"/>
    <property type="evidence" value="ECO:0007669"/>
    <property type="project" value="UniProtKB-KW"/>
</dbReference>
<dbReference type="PANTHER" id="PTHR24223">
    <property type="entry name" value="ATP-BINDING CASSETTE SUB-FAMILY C"/>
    <property type="match status" value="1"/>
</dbReference>
<comment type="caution">
    <text evidence="14">The sequence shown here is derived from an EMBL/GenBank/DDBJ whole genome shotgun (WGS) entry which is preliminary data.</text>
</comment>
<evidence type="ECO:0000313" key="15">
    <source>
        <dbReference type="Proteomes" id="UP001202328"/>
    </source>
</evidence>
<name>A0AAD4T182_9MAGN</name>
<dbReference type="PROSITE" id="PS50929">
    <property type="entry name" value="ABC_TM1F"/>
    <property type="match status" value="2"/>
</dbReference>
<dbReference type="CDD" id="cd18579">
    <property type="entry name" value="ABC_6TM_ABCC_D1"/>
    <property type="match status" value="1"/>
</dbReference>
<dbReference type="Gene3D" id="1.20.1560.10">
    <property type="entry name" value="ABC transporter type 1, transmembrane domain"/>
    <property type="match status" value="2"/>
</dbReference>
<evidence type="ECO:0000313" key="14">
    <source>
        <dbReference type="EMBL" id="KAI3929869.1"/>
    </source>
</evidence>
<keyword evidence="5" id="KW-0677">Repeat</keyword>
<dbReference type="Pfam" id="PF00005">
    <property type="entry name" value="ABC_tran"/>
    <property type="match status" value="2"/>
</dbReference>
<dbReference type="EMBL" id="JAJJMB010007553">
    <property type="protein sequence ID" value="KAI3929869.1"/>
    <property type="molecule type" value="Genomic_DNA"/>
</dbReference>
<evidence type="ECO:0000256" key="8">
    <source>
        <dbReference type="ARBA" id="ARBA00022967"/>
    </source>
</evidence>
<feature type="domain" description="ABC transporter" evidence="12">
    <location>
        <begin position="405"/>
        <end position="628"/>
    </location>
</feature>
<dbReference type="GO" id="GO:0016020">
    <property type="term" value="C:membrane"/>
    <property type="evidence" value="ECO:0007669"/>
    <property type="project" value="UniProtKB-SubCell"/>
</dbReference>
<feature type="domain" description="ABC transporter" evidence="12">
    <location>
        <begin position="1005"/>
        <end position="1237"/>
    </location>
</feature>
<keyword evidence="8" id="KW-1278">Translocase</keyword>
<evidence type="ECO:0000256" key="1">
    <source>
        <dbReference type="ARBA" id="ARBA00004141"/>
    </source>
</evidence>
<keyword evidence="4 11" id="KW-0812">Transmembrane</keyword>
<dbReference type="Gene3D" id="3.40.50.300">
    <property type="entry name" value="P-loop containing nucleotide triphosphate hydrolases"/>
    <property type="match status" value="2"/>
</dbReference>
<feature type="transmembrane region" description="Helical" evidence="11">
    <location>
        <begin position="730"/>
        <end position="756"/>
    </location>
</feature>
<keyword evidence="9 11" id="KW-1133">Transmembrane helix</keyword>
<dbReference type="CDD" id="cd03250">
    <property type="entry name" value="ABCC_MRP_domain1"/>
    <property type="match status" value="1"/>
</dbReference>
<evidence type="ECO:0000256" key="2">
    <source>
        <dbReference type="ARBA" id="ARBA00009726"/>
    </source>
</evidence>
<dbReference type="CDD" id="cd18580">
    <property type="entry name" value="ABC_6TM_ABCC_D2"/>
    <property type="match status" value="1"/>
</dbReference>
<dbReference type="InterPro" id="IPR011527">
    <property type="entry name" value="ABC1_TM_dom"/>
</dbReference>
<dbReference type="InterPro" id="IPR003593">
    <property type="entry name" value="AAA+_ATPase"/>
</dbReference>
<evidence type="ECO:0000259" key="12">
    <source>
        <dbReference type="PROSITE" id="PS50893"/>
    </source>
</evidence>
<dbReference type="InterPro" id="IPR017871">
    <property type="entry name" value="ABC_transporter-like_CS"/>
</dbReference>
<keyword evidence="6" id="KW-0547">Nucleotide-binding</keyword>
<proteinExistence type="inferred from homology"/>
<evidence type="ECO:0000256" key="3">
    <source>
        <dbReference type="ARBA" id="ARBA00022448"/>
    </source>
</evidence>
<evidence type="ECO:0000259" key="13">
    <source>
        <dbReference type="PROSITE" id="PS50929"/>
    </source>
</evidence>
<dbReference type="InterPro" id="IPR050173">
    <property type="entry name" value="ABC_transporter_C-like"/>
</dbReference>
<feature type="transmembrane region" description="Helical" evidence="11">
    <location>
        <begin position="691"/>
        <end position="710"/>
    </location>
</feature>
<comment type="subcellular location">
    <subcellularLocation>
        <location evidence="1">Membrane</location>
        <topology evidence="1">Multi-pass membrane protein</topology>
    </subcellularLocation>
</comment>
<dbReference type="PROSITE" id="PS50893">
    <property type="entry name" value="ABC_TRANSPORTER_2"/>
    <property type="match status" value="2"/>
</dbReference>
<dbReference type="Proteomes" id="UP001202328">
    <property type="component" value="Unassembled WGS sequence"/>
</dbReference>
<feature type="domain" description="ABC transmembrane type-1" evidence="13">
    <location>
        <begin position="732"/>
        <end position="966"/>
    </location>
</feature>
<dbReference type="InterPro" id="IPR003439">
    <property type="entry name" value="ABC_transporter-like_ATP-bd"/>
</dbReference>
<evidence type="ECO:0000256" key="10">
    <source>
        <dbReference type="ARBA" id="ARBA00023136"/>
    </source>
</evidence>
<dbReference type="CDD" id="cd03244">
    <property type="entry name" value="ABCC_MRP_domain2"/>
    <property type="match status" value="1"/>
</dbReference>
<dbReference type="AlphaFoldDB" id="A0AAD4T182"/>
<evidence type="ECO:0000256" key="7">
    <source>
        <dbReference type="ARBA" id="ARBA00022840"/>
    </source>
</evidence>
<dbReference type="PANTHER" id="PTHR24223:SF263">
    <property type="entry name" value="ABC-TYPE XENOBIOTIC TRANSPORTER"/>
    <property type="match status" value="1"/>
</dbReference>
<accession>A0AAD4T182</accession>
<feature type="domain" description="ABC transmembrane type-1" evidence="13">
    <location>
        <begin position="89"/>
        <end position="369"/>
    </location>
</feature>
<keyword evidence="15" id="KW-1185">Reference proteome</keyword>
<evidence type="ECO:0008006" key="16">
    <source>
        <dbReference type="Google" id="ProtNLM"/>
    </source>
</evidence>
<dbReference type="GO" id="GO:0016887">
    <property type="term" value="F:ATP hydrolysis activity"/>
    <property type="evidence" value="ECO:0007669"/>
    <property type="project" value="InterPro"/>
</dbReference>
<comment type="similarity">
    <text evidence="2">Belongs to the ABC transporter superfamily. ABCC family. Conjugate transporter (TC 3.A.1.208) subfamily.</text>
</comment>
<feature type="transmembrane region" description="Helical" evidence="11">
    <location>
        <begin position="88"/>
        <end position="109"/>
    </location>
</feature>
<keyword evidence="7" id="KW-0067">ATP-binding</keyword>
<feature type="transmembrane region" description="Helical" evidence="11">
    <location>
        <begin position="334"/>
        <end position="353"/>
    </location>
</feature>
<evidence type="ECO:0000256" key="6">
    <source>
        <dbReference type="ARBA" id="ARBA00022741"/>
    </source>
</evidence>
<protein>
    <recommendedName>
        <fullName evidence="16">ABC transporter C family member 10</fullName>
    </recommendedName>
</protein>
<organism evidence="14 15">
    <name type="scientific">Papaver atlanticum</name>
    <dbReference type="NCBI Taxonomy" id="357466"/>
    <lineage>
        <taxon>Eukaryota</taxon>
        <taxon>Viridiplantae</taxon>
        <taxon>Streptophyta</taxon>
        <taxon>Embryophyta</taxon>
        <taxon>Tracheophyta</taxon>
        <taxon>Spermatophyta</taxon>
        <taxon>Magnoliopsida</taxon>
        <taxon>Ranunculales</taxon>
        <taxon>Papaveraceae</taxon>
        <taxon>Papaveroideae</taxon>
        <taxon>Papaver</taxon>
    </lineage>
</organism>
<dbReference type="FunFam" id="1.20.1560.10:FF:000002">
    <property type="entry name" value="ABC transporter C family member 5"/>
    <property type="match status" value="1"/>
</dbReference>